<dbReference type="AlphaFoldDB" id="A0A5J6V6Y0"/>
<evidence type="ECO:0000259" key="3">
    <source>
        <dbReference type="PROSITE" id="PS51000"/>
    </source>
</evidence>
<dbReference type="InterPro" id="IPR026881">
    <property type="entry name" value="WYL_dom"/>
</dbReference>
<dbReference type="RefSeq" id="WP_158061731.1">
    <property type="nucleotide sequence ID" value="NZ_CP044427.1"/>
</dbReference>
<dbReference type="Pfam" id="PF08279">
    <property type="entry name" value="HTH_11"/>
    <property type="match status" value="1"/>
</dbReference>
<reference evidence="4 5" key="1">
    <citation type="submission" date="2019-09" db="EMBL/GenBank/DDBJ databases">
        <title>Serinicoccus pratensis sp. nov., isolated from meadow soil.</title>
        <authorList>
            <person name="Zhang W."/>
        </authorList>
    </citation>
    <scope>NUCLEOTIDE SEQUENCE [LARGE SCALE GENOMIC DNA]</scope>
    <source>
        <strain evidence="4 5">W204</strain>
    </source>
</reference>
<dbReference type="PROSITE" id="PS52050">
    <property type="entry name" value="WYL"/>
    <property type="match status" value="1"/>
</dbReference>
<organism evidence="4 5">
    <name type="scientific">Ornithinimicrobium pratense</name>
    <dbReference type="NCBI Taxonomy" id="2593973"/>
    <lineage>
        <taxon>Bacteria</taxon>
        <taxon>Bacillati</taxon>
        <taxon>Actinomycetota</taxon>
        <taxon>Actinomycetes</taxon>
        <taxon>Micrococcales</taxon>
        <taxon>Ornithinimicrobiaceae</taxon>
        <taxon>Ornithinimicrobium</taxon>
    </lineage>
</organism>
<keyword evidence="5" id="KW-1185">Reference proteome</keyword>
<dbReference type="InterPro" id="IPR057727">
    <property type="entry name" value="WCX_dom"/>
</dbReference>
<sequence>MADTTARVLRLLGLLQGRAMWTGPELAERLGVTTRSVRRDVERLRELGYPVRASAGVGGGYQLGAGGTLPPLLLDPDEAVAVTVSLRLAAGGSVTGVEESALRALAKLDQVLPSNLRGEVEAISEAVVAVEGVSMPVDARLLSTVARACRDKVRLELTYSARDEATTARRVEPYRVVAMGRRWYLLAYDLDRDDWRSFRLDRVHADSLHVTTFRFTPRAAPDAVTYVRESVIRSPYRYVARLRLHAPLDEIAGRVPQNAGTLSGLGDDTCELETGAETLDHLIGEALWLGVPFEVLDPPELRERVRELSVILAEAAGDGTAVPGSGTP</sequence>
<keyword evidence="2" id="KW-0804">Transcription</keyword>
<dbReference type="SUPFAM" id="SSF46785">
    <property type="entry name" value="Winged helix' DNA-binding domain"/>
    <property type="match status" value="1"/>
</dbReference>
<dbReference type="GO" id="GO:0003700">
    <property type="term" value="F:DNA-binding transcription factor activity"/>
    <property type="evidence" value="ECO:0007669"/>
    <property type="project" value="InterPro"/>
</dbReference>
<dbReference type="KEGG" id="serw:FY030_12155"/>
<dbReference type="InterPro" id="IPR036390">
    <property type="entry name" value="WH_DNA-bd_sf"/>
</dbReference>
<dbReference type="Pfam" id="PF25583">
    <property type="entry name" value="WCX"/>
    <property type="match status" value="1"/>
</dbReference>
<dbReference type="InterPro" id="IPR028349">
    <property type="entry name" value="PafC-like"/>
</dbReference>
<feature type="domain" description="HTH deoR-type" evidence="3">
    <location>
        <begin position="4"/>
        <end position="59"/>
    </location>
</feature>
<dbReference type="InterPro" id="IPR013196">
    <property type="entry name" value="HTH_11"/>
</dbReference>
<dbReference type="EMBL" id="CP044427">
    <property type="protein sequence ID" value="QFG69357.1"/>
    <property type="molecule type" value="Genomic_DNA"/>
</dbReference>
<dbReference type="OrthoDB" id="8555652at2"/>
<gene>
    <name evidence="4" type="ORF">FY030_12155</name>
</gene>
<proteinExistence type="predicted"/>
<protein>
    <submittedName>
        <fullName evidence="4">WYL domain-containing protein</fullName>
    </submittedName>
</protein>
<dbReference type="Proteomes" id="UP000326546">
    <property type="component" value="Chromosome"/>
</dbReference>
<evidence type="ECO:0000256" key="1">
    <source>
        <dbReference type="ARBA" id="ARBA00023015"/>
    </source>
</evidence>
<dbReference type="PANTHER" id="PTHR34580:SF3">
    <property type="entry name" value="PROTEIN PAFB"/>
    <property type="match status" value="1"/>
</dbReference>
<dbReference type="InterPro" id="IPR036388">
    <property type="entry name" value="WH-like_DNA-bd_sf"/>
</dbReference>
<dbReference type="InterPro" id="IPR051534">
    <property type="entry name" value="CBASS_pafABC_assoc_protein"/>
</dbReference>
<evidence type="ECO:0000256" key="2">
    <source>
        <dbReference type="ARBA" id="ARBA00023163"/>
    </source>
</evidence>
<dbReference type="Pfam" id="PF13280">
    <property type="entry name" value="WYL"/>
    <property type="match status" value="1"/>
</dbReference>
<accession>A0A5J6V6Y0</accession>
<dbReference type="Gene3D" id="1.10.10.10">
    <property type="entry name" value="Winged helix-like DNA-binding domain superfamily/Winged helix DNA-binding domain"/>
    <property type="match status" value="1"/>
</dbReference>
<dbReference type="InterPro" id="IPR001034">
    <property type="entry name" value="DeoR_HTH"/>
</dbReference>
<dbReference type="PROSITE" id="PS51000">
    <property type="entry name" value="HTH_DEOR_2"/>
    <property type="match status" value="1"/>
</dbReference>
<dbReference type="PANTHER" id="PTHR34580">
    <property type="match status" value="1"/>
</dbReference>
<evidence type="ECO:0000313" key="5">
    <source>
        <dbReference type="Proteomes" id="UP000326546"/>
    </source>
</evidence>
<evidence type="ECO:0000313" key="4">
    <source>
        <dbReference type="EMBL" id="QFG69357.1"/>
    </source>
</evidence>
<name>A0A5J6V6Y0_9MICO</name>
<keyword evidence="1" id="KW-0805">Transcription regulation</keyword>
<dbReference type="PIRSF" id="PIRSF016838">
    <property type="entry name" value="PafC"/>
    <property type="match status" value="1"/>
</dbReference>